<comment type="caution">
    <text evidence="6">The sequence shown here is derived from an EMBL/GenBank/DDBJ whole genome shotgun (WGS) entry which is preliminary data.</text>
</comment>
<evidence type="ECO:0000256" key="4">
    <source>
        <dbReference type="ARBA" id="ARBA00048707"/>
    </source>
</evidence>
<dbReference type="CDD" id="cd02407">
    <property type="entry name" value="PTH2_family"/>
    <property type="match status" value="1"/>
</dbReference>
<organism evidence="6 7">
    <name type="scientific">Macrosiphum euphorbiae</name>
    <name type="common">potato aphid</name>
    <dbReference type="NCBI Taxonomy" id="13131"/>
    <lineage>
        <taxon>Eukaryota</taxon>
        <taxon>Metazoa</taxon>
        <taxon>Ecdysozoa</taxon>
        <taxon>Arthropoda</taxon>
        <taxon>Hexapoda</taxon>
        <taxon>Insecta</taxon>
        <taxon>Pterygota</taxon>
        <taxon>Neoptera</taxon>
        <taxon>Paraneoptera</taxon>
        <taxon>Hemiptera</taxon>
        <taxon>Sternorrhyncha</taxon>
        <taxon>Aphidomorpha</taxon>
        <taxon>Aphidoidea</taxon>
        <taxon>Aphididae</taxon>
        <taxon>Macrosiphini</taxon>
        <taxon>Macrosiphum</taxon>
    </lineage>
</organism>
<dbReference type="Proteomes" id="UP001160148">
    <property type="component" value="Unassembled WGS sequence"/>
</dbReference>
<dbReference type="FunFam" id="3.40.1490.10:FF:000002">
    <property type="entry name" value="Peptidyl-tRNA hydrolase 2, mitochondrial"/>
    <property type="match status" value="1"/>
</dbReference>
<dbReference type="InterPro" id="IPR023476">
    <property type="entry name" value="Pep_tRNA_hydro_II_dom_sf"/>
</dbReference>
<name>A0AAV0VKL2_9HEMI</name>
<keyword evidence="7" id="KW-1185">Reference proteome</keyword>
<keyword evidence="2" id="KW-0378">Hydrolase</keyword>
<protein>
    <recommendedName>
        <fullName evidence="1">peptidyl-tRNA hydrolase</fullName>
        <ecNumber evidence="1">3.1.1.29</ecNumber>
    </recommendedName>
</protein>
<dbReference type="PANTHER" id="PTHR12649:SF29">
    <property type="entry name" value="AMINOACYL-TRNA HYDROLASE"/>
    <property type="match status" value="1"/>
</dbReference>
<dbReference type="EC" id="3.1.1.29" evidence="1"/>
<feature type="region of interest" description="Disordered" evidence="5">
    <location>
        <begin position="1"/>
        <end position="31"/>
    </location>
</feature>
<proteinExistence type="inferred from homology"/>
<dbReference type="PANTHER" id="PTHR12649">
    <property type="entry name" value="PEPTIDYL-TRNA HYDROLASE 2"/>
    <property type="match status" value="1"/>
</dbReference>
<evidence type="ECO:0000313" key="6">
    <source>
        <dbReference type="EMBL" id="CAI6344150.1"/>
    </source>
</evidence>
<dbReference type="GO" id="GO:0005829">
    <property type="term" value="C:cytosol"/>
    <property type="evidence" value="ECO:0007669"/>
    <property type="project" value="TreeGrafter"/>
</dbReference>
<dbReference type="GO" id="GO:0004045">
    <property type="term" value="F:peptidyl-tRNA hydrolase activity"/>
    <property type="evidence" value="ECO:0007669"/>
    <property type="project" value="UniProtKB-EC"/>
</dbReference>
<dbReference type="AlphaFoldDB" id="A0AAV0VKL2"/>
<dbReference type="SUPFAM" id="SSF102462">
    <property type="entry name" value="Peptidyl-tRNA hydrolase II"/>
    <property type="match status" value="1"/>
</dbReference>
<accession>A0AAV0VKL2</accession>
<evidence type="ECO:0000256" key="5">
    <source>
        <dbReference type="SAM" id="MobiDB-lite"/>
    </source>
</evidence>
<gene>
    <name evidence="6" type="ORF">MEUPH1_LOCUS1322</name>
</gene>
<comment type="similarity">
    <text evidence="3">Belongs to the PTH2 family.</text>
</comment>
<dbReference type="InterPro" id="IPR002833">
    <property type="entry name" value="PTH2"/>
</dbReference>
<reference evidence="6 7" key="1">
    <citation type="submission" date="2023-01" db="EMBL/GenBank/DDBJ databases">
        <authorList>
            <person name="Whitehead M."/>
        </authorList>
    </citation>
    <scope>NUCLEOTIDE SEQUENCE [LARGE SCALE GENOMIC DNA]</scope>
</reference>
<dbReference type="Pfam" id="PF01981">
    <property type="entry name" value="PTH2"/>
    <property type="match status" value="1"/>
</dbReference>
<evidence type="ECO:0000256" key="2">
    <source>
        <dbReference type="ARBA" id="ARBA00022801"/>
    </source>
</evidence>
<evidence type="ECO:0000313" key="7">
    <source>
        <dbReference type="Proteomes" id="UP001160148"/>
    </source>
</evidence>
<evidence type="ECO:0000256" key="3">
    <source>
        <dbReference type="ARBA" id="ARBA00038050"/>
    </source>
</evidence>
<comment type="catalytic activity">
    <reaction evidence="4">
        <text>an N-acyl-L-alpha-aminoacyl-tRNA + H2O = an N-acyl-L-amino acid + a tRNA + H(+)</text>
        <dbReference type="Rhea" id="RHEA:54448"/>
        <dbReference type="Rhea" id="RHEA-COMP:10123"/>
        <dbReference type="Rhea" id="RHEA-COMP:13883"/>
        <dbReference type="ChEBI" id="CHEBI:15377"/>
        <dbReference type="ChEBI" id="CHEBI:15378"/>
        <dbReference type="ChEBI" id="CHEBI:59874"/>
        <dbReference type="ChEBI" id="CHEBI:78442"/>
        <dbReference type="ChEBI" id="CHEBI:138191"/>
        <dbReference type="EC" id="3.1.1.29"/>
    </reaction>
</comment>
<dbReference type="Gene3D" id="3.40.1490.10">
    <property type="entry name" value="Bit1"/>
    <property type="match status" value="1"/>
</dbReference>
<evidence type="ECO:0000256" key="1">
    <source>
        <dbReference type="ARBA" id="ARBA00013260"/>
    </source>
</evidence>
<feature type="compositionally biased region" description="Polar residues" evidence="5">
    <location>
        <begin position="1"/>
        <end position="29"/>
    </location>
</feature>
<sequence length="214" mass="23408">MESTGTNDITENAESKIQTTENKIKPQQRSAEKEKLVLELTDMGFSKSLVLQIVDNAGDVPKNLIVEQLLTTSSESSVNIPVVDDDGDKLWEDVTVANKMVIVINSALNMSIGKTASQAAHAALGLYEVMKERADLSYDLITWNEQGSRKIVVAAKNTNELIKVCSEGKIQKIPFFCVHDAGLTEVEPNSFTALALFGSDQELKPVTGKLRLLK</sequence>
<dbReference type="EMBL" id="CARXXK010000001">
    <property type="protein sequence ID" value="CAI6344150.1"/>
    <property type="molecule type" value="Genomic_DNA"/>
</dbReference>